<keyword evidence="2" id="KW-1185">Reference proteome</keyword>
<sequence>MSRLLGDGYEPHVDTLAEALLYSLPVDSGFVSADFSFVIRQEDLDVLLADPYRRAALEVIAHTLLQQSMLPGSTKVTQAMFEALLEEVLHASPQALEESIVRIGRAHNIAIPVFIEQILTRRAGKA</sequence>
<dbReference type="AlphaFoldDB" id="A0A7W6JNL7"/>
<accession>A0A7W6JNL7</accession>
<comment type="caution">
    <text evidence="1">The sequence shown here is derived from an EMBL/GenBank/DDBJ whole genome shotgun (WGS) entry which is preliminary data.</text>
</comment>
<dbReference type="RefSeq" id="WP_183993615.1">
    <property type="nucleotide sequence ID" value="NZ_JACIEH010000001.1"/>
</dbReference>
<proteinExistence type="predicted"/>
<evidence type="ECO:0000313" key="2">
    <source>
        <dbReference type="Proteomes" id="UP000557392"/>
    </source>
</evidence>
<protein>
    <submittedName>
        <fullName evidence="1">Uncharacterized protein</fullName>
    </submittedName>
</protein>
<gene>
    <name evidence="1" type="ORF">GGR46_000131</name>
</gene>
<name>A0A7W6JNL7_9SPHN</name>
<reference evidence="1 2" key="1">
    <citation type="submission" date="2020-08" db="EMBL/GenBank/DDBJ databases">
        <title>Genomic Encyclopedia of Type Strains, Phase IV (KMG-IV): sequencing the most valuable type-strain genomes for metagenomic binning, comparative biology and taxonomic classification.</title>
        <authorList>
            <person name="Goeker M."/>
        </authorList>
    </citation>
    <scope>NUCLEOTIDE SEQUENCE [LARGE SCALE GENOMIC DNA]</scope>
    <source>
        <strain evidence="1 2">DSM 101806</strain>
    </source>
</reference>
<dbReference type="EMBL" id="JACIEH010000001">
    <property type="protein sequence ID" value="MBB4096598.1"/>
    <property type="molecule type" value="Genomic_DNA"/>
</dbReference>
<dbReference type="Proteomes" id="UP000557392">
    <property type="component" value="Unassembled WGS sequence"/>
</dbReference>
<organism evidence="1 2">
    <name type="scientific">Sphingomonas kyeonggiensis</name>
    <dbReference type="NCBI Taxonomy" id="1268553"/>
    <lineage>
        <taxon>Bacteria</taxon>
        <taxon>Pseudomonadati</taxon>
        <taxon>Pseudomonadota</taxon>
        <taxon>Alphaproteobacteria</taxon>
        <taxon>Sphingomonadales</taxon>
        <taxon>Sphingomonadaceae</taxon>
        <taxon>Sphingomonas</taxon>
    </lineage>
</organism>
<evidence type="ECO:0000313" key="1">
    <source>
        <dbReference type="EMBL" id="MBB4096598.1"/>
    </source>
</evidence>